<accession>A0ABT7VBJ5</accession>
<proteinExistence type="predicted"/>
<keyword evidence="3" id="KW-1185">Reference proteome</keyword>
<evidence type="ECO:0000259" key="1">
    <source>
        <dbReference type="Pfam" id="PF01592"/>
    </source>
</evidence>
<dbReference type="EMBL" id="JAUDDZ010000009">
    <property type="protein sequence ID" value="MDM8275249.1"/>
    <property type="molecule type" value="Genomic_DNA"/>
</dbReference>
<evidence type="ECO:0000313" key="2">
    <source>
        <dbReference type="EMBL" id="MDM8275249.1"/>
    </source>
</evidence>
<comment type="caution">
    <text evidence="2">The sequence shown here is derived from an EMBL/GenBank/DDBJ whole genome shotgun (WGS) entry which is preliminary data.</text>
</comment>
<dbReference type="SUPFAM" id="SSF82649">
    <property type="entry name" value="SufE/NifU"/>
    <property type="match status" value="1"/>
</dbReference>
<dbReference type="Gene3D" id="3.90.1010.10">
    <property type="match status" value="1"/>
</dbReference>
<dbReference type="InterPro" id="IPR002871">
    <property type="entry name" value="NIF_FeS_clus_asmbl_NifU_N"/>
</dbReference>
<dbReference type="Pfam" id="PF01592">
    <property type="entry name" value="NifU_N"/>
    <property type="match status" value="1"/>
</dbReference>
<name>A0ABT7VBJ5_9ACTN</name>
<sequence>MPKQHITEDTPFLRTPDMYQIENDAPITEYSERSLDLIADARNGGVPDGANAFCSVGKEKRGTVQMQLFAVMDPETDRFVEVGFRSHGCLAAIACATVVADMLTGKTVDEALAITQDDVLEATGGLPKGRLYTLYFAEEAIKALVGDYYLRVKGYSLAQLDEALPCDKMCMNCLLTENCSLRDERVDQELREAGEIE</sequence>
<dbReference type="RefSeq" id="WP_204672352.1">
    <property type="nucleotide sequence ID" value="NZ_JACJKQ010000003.1"/>
</dbReference>
<evidence type="ECO:0000313" key="3">
    <source>
        <dbReference type="Proteomes" id="UP001529421"/>
    </source>
</evidence>
<dbReference type="Proteomes" id="UP001529421">
    <property type="component" value="Unassembled WGS sequence"/>
</dbReference>
<protein>
    <submittedName>
        <fullName evidence="2">Iron-sulfur cluster assembly scaffold protein</fullName>
    </submittedName>
</protein>
<reference evidence="3" key="1">
    <citation type="submission" date="2023-06" db="EMBL/GenBank/DDBJ databases">
        <title>Identification and characterization of horizontal gene transfer across gut microbiota members of farm animals based on homology search.</title>
        <authorList>
            <person name="Zeman M."/>
            <person name="Kubasova T."/>
            <person name="Jahodarova E."/>
            <person name="Nykrynova M."/>
            <person name="Rychlik I."/>
        </authorList>
    </citation>
    <scope>NUCLEOTIDE SEQUENCE [LARGE SCALE GENOMIC DNA]</scope>
    <source>
        <strain evidence="3">154_Feed</strain>
    </source>
</reference>
<feature type="domain" description="NIF system FeS cluster assembly NifU N-terminal" evidence="1">
    <location>
        <begin position="29"/>
        <end position="152"/>
    </location>
</feature>
<gene>
    <name evidence="2" type="ORF">QUW28_07055</name>
</gene>
<dbReference type="CDD" id="cd06664">
    <property type="entry name" value="IscU_like"/>
    <property type="match status" value="1"/>
</dbReference>
<dbReference type="PANTHER" id="PTHR10093">
    <property type="entry name" value="IRON-SULFUR CLUSTER ASSEMBLY ENZYME NIFU HOMOLOG"/>
    <property type="match status" value="1"/>
</dbReference>
<organism evidence="2 3">
    <name type="scientific">Enorma phocaeensis</name>
    <dbReference type="NCBI Taxonomy" id="1871019"/>
    <lineage>
        <taxon>Bacteria</taxon>
        <taxon>Bacillati</taxon>
        <taxon>Actinomycetota</taxon>
        <taxon>Coriobacteriia</taxon>
        <taxon>Coriobacteriales</taxon>
        <taxon>Coriobacteriaceae</taxon>
        <taxon>Enorma</taxon>
    </lineage>
</organism>